<organism evidence="1 2">
    <name type="scientific">Hymenobacter koreensis</name>
    <dbReference type="NCBI Taxonomy" id="1084523"/>
    <lineage>
        <taxon>Bacteria</taxon>
        <taxon>Pseudomonadati</taxon>
        <taxon>Bacteroidota</taxon>
        <taxon>Cytophagia</taxon>
        <taxon>Cytophagales</taxon>
        <taxon>Hymenobacteraceae</taxon>
        <taxon>Hymenobacter</taxon>
    </lineage>
</organism>
<sequence>MQSWRALHAWLLRAHEAGFTPVSNADFTIYRYCVDKASGHAPDAALAQRFDQQLPEQLSPLPPPELARQLETLCAAAWLHTAWSADGMASAGASARMVQLDQAVQQQARQLGHAPEGESRRNFFRSVRYLRLRLPTSAPLLRQLLEASLPALLPPDLPTTPPQPVELGLDGGLTAELLQLLQLHRSGVPVPGLEHHVRTSLLQLLGVMQRVDFQEGHYSVFPYQLHGLAGAPTFSAELSWHRGDLGQALLFYEAHALLGDNELIKTAELVGLNTLLRTSLAATQVNTPRWDRGASGLAHLYAKIHRLSGHPAYLAGCHYWLNQTQQWLPQELGADRQPTADALSDIIRVGLVLLTALSEDELAWDAILL</sequence>
<proteinExistence type="predicted"/>
<comment type="caution">
    <text evidence="1">The sequence shown here is derived from an EMBL/GenBank/DDBJ whole genome shotgun (WGS) entry which is preliminary data.</text>
</comment>
<reference evidence="2" key="1">
    <citation type="journal article" date="2019" name="Int. J. Syst. Evol. Microbiol.">
        <title>The Global Catalogue of Microorganisms (GCM) 10K type strain sequencing project: providing services to taxonomists for standard genome sequencing and annotation.</title>
        <authorList>
            <consortium name="The Broad Institute Genomics Platform"/>
            <consortium name="The Broad Institute Genome Sequencing Center for Infectious Disease"/>
            <person name="Wu L."/>
            <person name="Ma J."/>
        </authorList>
    </citation>
    <scope>NUCLEOTIDE SEQUENCE [LARGE SCALE GENOMIC DNA]</scope>
    <source>
        <strain evidence="2">JCM 17924</strain>
    </source>
</reference>
<dbReference type="Gene3D" id="1.50.10.20">
    <property type="match status" value="1"/>
</dbReference>
<name>A0ABP8J279_9BACT</name>
<gene>
    <name evidence="1" type="ORF">GCM10023186_25080</name>
</gene>
<keyword evidence="2" id="KW-1185">Reference proteome</keyword>
<evidence type="ECO:0000313" key="2">
    <source>
        <dbReference type="Proteomes" id="UP001500454"/>
    </source>
</evidence>
<dbReference type="Proteomes" id="UP001500454">
    <property type="component" value="Unassembled WGS sequence"/>
</dbReference>
<protein>
    <submittedName>
        <fullName evidence="1">Uncharacterized protein</fullName>
    </submittedName>
</protein>
<dbReference type="RefSeq" id="WP_345224691.1">
    <property type="nucleotide sequence ID" value="NZ_BAABHA010000008.1"/>
</dbReference>
<evidence type="ECO:0000313" key="1">
    <source>
        <dbReference type="EMBL" id="GAA4383717.1"/>
    </source>
</evidence>
<dbReference type="SUPFAM" id="SSF158745">
    <property type="entry name" value="LanC-like"/>
    <property type="match status" value="1"/>
</dbReference>
<accession>A0ABP8J279</accession>
<dbReference type="EMBL" id="BAABHA010000008">
    <property type="protein sequence ID" value="GAA4383717.1"/>
    <property type="molecule type" value="Genomic_DNA"/>
</dbReference>